<dbReference type="PANTHER" id="PTHR21499:SF59">
    <property type="entry name" value="ASPARTOKINASE"/>
    <property type="match status" value="1"/>
</dbReference>
<comment type="similarity">
    <text evidence="2 8">Belongs to the aspartokinase family.</text>
</comment>
<dbReference type="OrthoDB" id="4323675at2759"/>
<dbReference type="Gene3D" id="3.30.2130.10">
    <property type="entry name" value="VC0802-like"/>
    <property type="match status" value="1"/>
</dbReference>
<dbReference type="InterPro" id="IPR002912">
    <property type="entry name" value="ACT_dom"/>
</dbReference>
<dbReference type="PROSITE" id="PS00324">
    <property type="entry name" value="ASPARTOKINASE"/>
    <property type="match status" value="1"/>
</dbReference>
<dbReference type="Proteomes" id="UP000243723">
    <property type="component" value="Unassembled WGS sequence"/>
</dbReference>
<dbReference type="GO" id="GO:0071266">
    <property type="term" value="P:'de novo' L-methionine biosynthetic process"/>
    <property type="evidence" value="ECO:0007669"/>
    <property type="project" value="UniProtKB-ARBA"/>
</dbReference>
<organism evidence="10 11">
    <name type="scientific">Elsinoe australis</name>
    <dbReference type="NCBI Taxonomy" id="40998"/>
    <lineage>
        <taxon>Eukaryota</taxon>
        <taxon>Fungi</taxon>
        <taxon>Dikarya</taxon>
        <taxon>Ascomycota</taxon>
        <taxon>Pezizomycotina</taxon>
        <taxon>Dothideomycetes</taxon>
        <taxon>Dothideomycetidae</taxon>
        <taxon>Myriangiales</taxon>
        <taxon>Elsinoaceae</taxon>
        <taxon>Elsinoe</taxon>
    </lineage>
</organism>
<dbReference type="EC" id="2.7.2.4" evidence="8"/>
<comment type="pathway">
    <text evidence="1">Mycotoxin biosynthesis.</text>
</comment>
<gene>
    <name evidence="10" type="ORF">B9Z65_6193</name>
</gene>
<dbReference type="InterPro" id="IPR001048">
    <property type="entry name" value="Asp/Glu/Uridylate_kinase"/>
</dbReference>
<dbReference type="GO" id="GO:0009088">
    <property type="term" value="P:threonine biosynthetic process"/>
    <property type="evidence" value="ECO:0007669"/>
    <property type="project" value="UniProtKB-ARBA"/>
</dbReference>
<dbReference type="InterPro" id="IPR036393">
    <property type="entry name" value="AceGlu_kinase-like_sf"/>
</dbReference>
<sequence length="540" mass="58362">MSPVTITANGLGERIPHKQEKELPGNANWVVQKYGGTSLGKFPVNIAEDIIVPGLKEHRIAVVCSARSTYTKSEGTTNRLLRAAREAEKPTSRKYVDIVQVIRDDHLAAGKNTIKDASILERYSAGVDEECDGLIKILESAQHLGEVSTRTEDKIIAKGEKLSCQYMTAVLQSKGVDAAYVDLSEVITFDTGKALDEGFYLTLSKHLAEAIHACGAAVPIITGYFGNVPGGLLNQIGRGYTDLCAALVAVGLAALELQIWKEVDGIFTADPRKVPTARLLSSVTPSEAAELTFYGSEVIHPFTMDQVIRASIPIRIKNVMNPRGSGTIILPDRTDDLAYKKPGLYRNHSRYHVSTTGAGALTAKGANGLLKPKRPTAVTIKRGITVLNVHSKKRTRSHGFLMSIFSTLDKHKLSVDLISSSEVHVSMALHSEIALLSQAEPDSEEMKIESEALKGAVEDLGKWGDVDLVPGMAIVSLVGRELRSMVGISGRFLGVLGEEGVNVEMISQGASEINISCVIDEKEANRALNVVHTNLFTFLD</sequence>
<dbReference type="PANTHER" id="PTHR21499">
    <property type="entry name" value="ASPARTATE KINASE"/>
    <property type="match status" value="1"/>
</dbReference>
<dbReference type="STRING" id="40998.A0A2P8A7Y0"/>
<name>A0A2P8A7Y0_9PEZI</name>
<proteinExistence type="inferred from homology"/>
<protein>
    <recommendedName>
        <fullName evidence="8">Aspartokinase</fullName>
        <ecNumber evidence="8">2.7.2.4</ecNumber>
    </recommendedName>
</protein>
<keyword evidence="11" id="KW-1185">Reference proteome</keyword>
<evidence type="ECO:0000256" key="3">
    <source>
        <dbReference type="ARBA" id="ARBA00022679"/>
    </source>
</evidence>
<dbReference type="Gene3D" id="3.40.1160.10">
    <property type="entry name" value="Acetylglutamate kinase-like"/>
    <property type="match status" value="1"/>
</dbReference>
<evidence type="ECO:0000256" key="4">
    <source>
        <dbReference type="ARBA" id="ARBA00022741"/>
    </source>
</evidence>
<evidence type="ECO:0000256" key="5">
    <source>
        <dbReference type="ARBA" id="ARBA00022777"/>
    </source>
</evidence>
<evidence type="ECO:0000259" key="9">
    <source>
        <dbReference type="PROSITE" id="PS51671"/>
    </source>
</evidence>
<evidence type="ECO:0000256" key="8">
    <source>
        <dbReference type="RuleBase" id="RU003448"/>
    </source>
</evidence>
<evidence type="ECO:0000256" key="6">
    <source>
        <dbReference type="ARBA" id="ARBA00022840"/>
    </source>
</evidence>
<dbReference type="InterPro" id="IPR001341">
    <property type="entry name" value="Asp_kinase"/>
</dbReference>
<dbReference type="FunFam" id="3.30.2130.10:FF:000001">
    <property type="entry name" value="Bifunctional aspartokinase/homoserine dehydrogenase"/>
    <property type="match status" value="1"/>
</dbReference>
<dbReference type="AlphaFoldDB" id="A0A2P8A7Y0"/>
<evidence type="ECO:0000256" key="1">
    <source>
        <dbReference type="ARBA" id="ARBA00004685"/>
    </source>
</evidence>
<keyword evidence="3 8" id="KW-0808">Transferase</keyword>
<dbReference type="SUPFAM" id="SSF53633">
    <property type="entry name" value="Carbamate kinase-like"/>
    <property type="match status" value="1"/>
</dbReference>
<comment type="catalytic activity">
    <reaction evidence="7 8">
        <text>L-aspartate + ATP = 4-phospho-L-aspartate + ADP</text>
        <dbReference type="Rhea" id="RHEA:23776"/>
        <dbReference type="ChEBI" id="CHEBI:29991"/>
        <dbReference type="ChEBI" id="CHEBI:30616"/>
        <dbReference type="ChEBI" id="CHEBI:57535"/>
        <dbReference type="ChEBI" id="CHEBI:456216"/>
        <dbReference type="EC" id="2.7.2.4"/>
    </reaction>
</comment>
<dbReference type="NCBIfam" id="TIGR00657">
    <property type="entry name" value="asp_kinases"/>
    <property type="match status" value="1"/>
</dbReference>
<dbReference type="PROSITE" id="PS51671">
    <property type="entry name" value="ACT"/>
    <property type="match status" value="1"/>
</dbReference>
<dbReference type="InterPro" id="IPR054352">
    <property type="entry name" value="ACT_Aspartokinase"/>
</dbReference>
<dbReference type="GO" id="GO:0004072">
    <property type="term" value="F:aspartate kinase activity"/>
    <property type="evidence" value="ECO:0007669"/>
    <property type="project" value="UniProtKB-EC"/>
</dbReference>
<keyword evidence="4" id="KW-0547">Nucleotide-binding</keyword>
<dbReference type="GO" id="GO:0005829">
    <property type="term" value="C:cytosol"/>
    <property type="evidence" value="ECO:0007669"/>
    <property type="project" value="TreeGrafter"/>
</dbReference>
<dbReference type="FunFam" id="3.40.1160.10:FF:000023">
    <property type="entry name" value="Probable aspartokinase"/>
    <property type="match status" value="1"/>
</dbReference>
<keyword evidence="5 8" id="KW-0418">Kinase</keyword>
<dbReference type="InterPro" id="IPR045865">
    <property type="entry name" value="ACT-like_dom_sf"/>
</dbReference>
<reference evidence="10 11" key="1">
    <citation type="submission" date="2017-05" db="EMBL/GenBank/DDBJ databases">
        <title>Draft genome sequence of Elsinoe australis.</title>
        <authorList>
            <person name="Cheng Q."/>
        </authorList>
    </citation>
    <scope>NUCLEOTIDE SEQUENCE [LARGE SCALE GENOMIC DNA]</scope>
    <source>
        <strain evidence="10 11">NL1</strain>
    </source>
</reference>
<dbReference type="FunFam" id="3.30.70.260:FF:000033">
    <property type="entry name" value="Aspartokinase"/>
    <property type="match status" value="1"/>
</dbReference>
<dbReference type="GO" id="GO:0009090">
    <property type="term" value="P:homoserine biosynthetic process"/>
    <property type="evidence" value="ECO:0007669"/>
    <property type="project" value="TreeGrafter"/>
</dbReference>
<evidence type="ECO:0000256" key="7">
    <source>
        <dbReference type="ARBA" id="ARBA00047872"/>
    </source>
</evidence>
<comment type="caution">
    <text evidence="10">The sequence shown here is derived from an EMBL/GenBank/DDBJ whole genome shotgun (WGS) entry which is preliminary data.</text>
</comment>
<dbReference type="GO" id="GO:0005524">
    <property type="term" value="F:ATP binding"/>
    <property type="evidence" value="ECO:0007669"/>
    <property type="project" value="UniProtKB-KW"/>
</dbReference>
<dbReference type="GO" id="GO:0009089">
    <property type="term" value="P:lysine biosynthetic process via diaminopimelate"/>
    <property type="evidence" value="ECO:0007669"/>
    <property type="project" value="TreeGrafter"/>
</dbReference>
<dbReference type="SUPFAM" id="SSF55021">
    <property type="entry name" value="ACT-like"/>
    <property type="match status" value="2"/>
</dbReference>
<dbReference type="EMBL" id="NHZQ01000060">
    <property type="protein sequence ID" value="PSK56569.1"/>
    <property type="molecule type" value="Genomic_DNA"/>
</dbReference>
<dbReference type="Pfam" id="PF22468">
    <property type="entry name" value="ACT_9"/>
    <property type="match status" value="1"/>
</dbReference>
<keyword evidence="6" id="KW-0067">ATP-binding</keyword>
<feature type="domain" description="ACT" evidence="9">
    <location>
        <begin position="477"/>
        <end position="540"/>
    </location>
</feature>
<accession>A0A2P8A7Y0</accession>
<evidence type="ECO:0000256" key="2">
    <source>
        <dbReference type="ARBA" id="ARBA00010122"/>
    </source>
</evidence>
<dbReference type="InterPro" id="IPR018042">
    <property type="entry name" value="Aspartate_kinase_CS"/>
</dbReference>
<evidence type="ECO:0000313" key="11">
    <source>
        <dbReference type="Proteomes" id="UP000243723"/>
    </source>
</evidence>
<evidence type="ECO:0000313" key="10">
    <source>
        <dbReference type="EMBL" id="PSK56569.1"/>
    </source>
</evidence>
<dbReference type="Pfam" id="PF00696">
    <property type="entry name" value="AA_kinase"/>
    <property type="match status" value="1"/>
</dbReference>